<dbReference type="Gene3D" id="3.75.10.10">
    <property type="entry name" value="L-arginine/glycine Amidinotransferase, Chain A"/>
    <property type="match status" value="1"/>
</dbReference>
<keyword evidence="1" id="KW-0378">Hydrolase</keyword>
<accession>A0A936K560</accession>
<sequence>MTRPPFHQPAEWDRHSACWLAWPSHGHLWQENLAPAQSEFAALCVAIAEDGGEPLDLLVQDDAAEAEALAALAPVLAKVRFHRIPVGDIWLRDTAPIFVKEGTGALFAACFRFNGWGEKYVLPEDDRVATRVGAASGQSMTWHDFVLEGGSVEVDGEGTVLTTRQCLLNPNRNPGLSQTEIEAALRTSLGAEKVLWLDEGLLNDHTDGHIDTLARFTAPGVVVCMEARDPADPNAAILDRLAADLAVMTDARGRRLQVVRIPSPGLLENEDGEPMPASFVNFYIGNETVVVPTYGTAFDAEAVAAIARLFPGRRTVGRSARAILSGGGAFHCITQQQPEVL</sequence>
<dbReference type="AlphaFoldDB" id="A0A936K560"/>
<dbReference type="PANTHER" id="PTHR31377">
    <property type="entry name" value="AGMATINE DEIMINASE-RELATED"/>
    <property type="match status" value="1"/>
</dbReference>
<proteinExistence type="predicted"/>
<dbReference type="Proteomes" id="UP000709959">
    <property type="component" value="Unassembled WGS sequence"/>
</dbReference>
<evidence type="ECO:0000313" key="2">
    <source>
        <dbReference type="EMBL" id="MBK8572013.1"/>
    </source>
</evidence>
<gene>
    <name evidence="2" type="ORF">IPN91_05065</name>
</gene>
<reference evidence="2 3" key="1">
    <citation type="submission" date="2020-10" db="EMBL/GenBank/DDBJ databases">
        <title>Connecting structure to function with the recovery of over 1000 high-quality activated sludge metagenome-assembled genomes encoding full-length rRNA genes using long-read sequencing.</title>
        <authorList>
            <person name="Singleton C.M."/>
            <person name="Petriglieri F."/>
            <person name="Kristensen J.M."/>
            <person name="Kirkegaard R.H."/>
            <person name="Michaelsen T.Y."/>
            <person name="Andersen M.H."/>
            <person name="Karst S.M."/>
            <person name="Dueholm M.S."/>
            <person name="Nielsen P.H."/>
            <person name="Albertsen M."/>
        </authorList>
    </citation>
    <scope>NUCLEOTIDE SEQUENCE [LARGE SCALE GENOMIC DNA]</scope>
    <source>
        <strain evidence="2">OdNE_18-Q3-R46-58_MAXAC.008</strain>
    </source>
</reference>
<evidence type="ECO:0000256" key="1">
    <source>
        <dbReference type="ARBA" id="ARBA00022801"/>
    </source>
</evidence>
<dbReference type="EMBL" id="JADKCH010000002">
    <property type="protein sequence ID" value="MBK8572013.1"/>
    <property type="molecule type" value="Genomic_DNA"/>
</dbReference>
<evidence type="ECO:0000313" key="3">
    <source>
        <dbReference type="Proteomes" id="UP000709959"/>
    </source>
</evidence>
<name>A0A936K560_9BACT</name>
<dbReference type="PANTHER" id="PTHR31377:SF0">
    <property type="entry name" value="AGMATINE DEIMINASE-RELATED"/>
    <property type="match status" value="1"/>
</dbReference>
<dbReference type="Pfam" id="PF04371">
    <property type="entry name" value="PAD_porph"/>
    <property type="match status" value="1"/>
</dbReference>
<organism evidence="2 3">
    <name type="scientific">Candidatus Geothrix odensensis</name>
    <dbReference type="NCBI Taxonomy" id="2954440"/>
    <lineage>
        <taxon>Bacteria</taxon>
        <taxon>Pseudomonadati</taxon>
        <taxon>Acidobacteriota</taxon>
        <taxon>Holophagae</taxon>
        <taxon>Holophagales</taxon>
        <taxon>Holophagaceae</taxon>
        <taxon>Geothrix</taxon>
    </lineage>
</organism>
<dbReference type="SUPFAM" id="SSF55909">
    <property type="entry name" value="Pentein"/>
    <property type="match status" value="1"/>
</dbReference>
<dbReference type="GO" id="GO:0009446">
    <property type="term" value="P:putrescine biosynthetic process"/>
    <property type="evidence" value="ECO:0007669"/>
    <property type="project" value="InterPro"/>
</dbReference>
<comment type="caution">
    <text evidence="2">The sequence shown here is derived from an EMBL/GenBank/DDBJ whole genome shotgun (WGS) entry which is preliminary data.</text>
</comment>
<protein>
    <submittedName>
        <fullName evidence="2">Agmatine deiminase family protein</fullName>
    </submittedName>
</protein>
<dbReference type="InterPro" id="IPR007466">
    <property type="entry name" value="Peptidyl-Arg-deiminase_porph"/>
</dbReference>
<dbReference type="GO" id="GO:0047632">
    <property type="term" value="F:agmatine deiminase activity"/>
    <property type="evidence" value="ECO:0007669"/>
    <property type="project" value="TreeGrafter"/>
</dbReference>
<dbReference type="GO" id="GO:0004668">
    <property type="term" value="F:protein-arginine deiminase activity"/>
    <property type="evidence" value="ECO:0007669"/>
    <property type="project" value="InterPro"/>
</dbReference>